<dbReference type="SMART" id="SM00028">
    <property type="entry name" value="TPR"/>
    <property type="match status" value="5"/>
</dbReference>
<keyword evidence="1" id="KW-0802">TPR repeat</keyword>
<dbReference type="PANTHER" id="PTHR12558:SF13">
    <property type="entry name" value="CELL DIVISION CYCLE PROTEIN 27 HOMOLOG"/>
    <property type="match status" value="1"/>
</dbReference>
<dbReference type="EMBL" id="JALJEJ010000008">
    <property type="protein sequence ID" value="MCJ8211123.1"/>
    <property type="molecule type" value="Genomic_DNA"/>
</dbReference>
<proteinExistence type="predicted"/>
<keyword evidence="2" id="KW-0732">Signal</keyword>
<dbReference type="Pfam" id="PF13432">
    <property type="entry name" value="TPR_16"/>
    <property type="match status" value="2"/>
</dbReference>
<feature type="signal peptide" evidence="2">
    <location>
        <begin position="1"/>
        <end position="22"/>
    </location>
</feature>
<dbReference type="Gene3D" id="1.25.40.10">
    <property type="entry name" value="Tetratricopeptide repeat domain"/>
    <property type="match status" value="2"/>
</dbReference>
<dbReference type="PROSITE" id="PS50005">
    <property type="entry name" value="TPR"/>
    <property type="match status" value="1"/>
</dbReference>
<dbReference type="PANTHER" id="PTHR12558">
    <property type="entry name" value="CELL DIVISION CYCLE 16,23,27"/>
    <property type="match status" value="1"/>
</dbReference>
<protein>
    <submittedName>
        <fullName evidence="3">Tetratricopeptide repeat protein</fullName>
    </submittedName>
</protein>
<organism evidence="3 4">
    <name type="scientific">Mucilaginibacter straminoryzae</name>
    <dbReference type="NCBI Taxonomy" id="2932774"/>
    <lineage>
        <taxon>Bacteria</taxon>
        <taxon>Pseudomonadati</taxon>
        <taxon>Bacteroidota</taxon>
        <taxon>Sphingobacteriia</taxon>
        <taxon>Sphingobacteriales</taxon>
        <taxon>Sphingobacteriaceae</taxon>
        <taxon>Mucilaginibacter</taxon>
    </lineage>
</organism>
<evidence type="ECO:0000256" key="1">
    <source>
        <dbReference type="PROSITE-ProRule" id="PRU00339"/>
    </source>
</evidence>
<reference evidence="3" key="1">
    <citation type="submission" date="2022-04" db="EMBL/GenBank/DDBJ databases">
        <title>Mucilaginibacter sp. RS28 isolated from freshwater.</title>
        <authorList>
            <person name="Ko S.-R."/>
        </authorList>
    </citation>
    <scope>NUCLEOTIDE SEQUENCE</scope>
    <source>
        <strain evidence="3">RS28</strain>
    </source>
</reference>
<dbReference type="SUPFAM" id="SSF48452">
    <property type="entry name" value="TPR-like"/>
    <property type="match status" value="1"/>
</dbReference>
<dbReference type="AlphaFoldDB" id="A0A9X1X7I5"/>
<comment type="caution">
    <text evidence="3">The sequence shown here is derived from an EMBL/GenBank/DDBJ whole genome shotgun (WGS) entry which is preliminary data.</text>
</comment>
<gene>
    <name evidence="3" type="ORF">MUY27_15495</name>
</gene>
<keyword evidence="4" id="KW-1185">Reference proteome</keyword>
<dbReference type="InterPro" id="IPR011990">
    <property type="entry name" value="TPR-like_helical_dom_sf"/>
</dbReference>
<sequence>MSVRKLLLSLIVVLLTAPLAFCQTEALKGVVNSLAYYRQQKDLKYLGNAKRQVDSLIRTKKDSNNLDKSIFRAVVYSSILYTDSLNKLGLPDNTLQTTSQLLDRIAERQQIYRYQVELGFSQRCLANVYIRKGSAALKAGKYEDALNAFQQAEHFAPRYRRINSYIAFTNNKLGRYQDAAKYYNTLLTTDTLYSEDVLAAANAYKNLRDTAKALQVIQKGRKLLPGDKALLFEEANIYNNKHDYKSLEPLLDQLLDKTTTDASLIFMAANCYDHLNKDDHAESLYLQAIELNGNYYDAIFNLALLYFKRYTKKNDDQQKNIDRAIQWFERAKSIKPNDPDCLQMLQWAYLKTRNEDQLNRINEKLKQINN</sequence>
<evidence type="ECO:0000313" key="3">
    <source>
        <dbReference type="EMBL" id="MCJ8211123.1"/>
    </source>
</evidence>
<evidence type="ECO:0000256" key="2">
    <source>
        <dbReference type="SAM" id="SignalP"/>
    </source>
</evidence>
<accession>A0A9X1X7I5</accession>
<dbReference type="RefSeq" id="WP_245131444.1">
    <property type="nucleotide sequence ID" value="NZ_JALJEJ010000008.1"/>
</dbReference>
<feature type="chain" id="PRO_5040773501" evidence="2">
    <location>
        <begin position="23"/>
        <end position="370"/>
    </location>
</feature>
<dbReference type="InterPro" id="IPR019734">
    <property type="entry name" value="TPR_rpt"/>
</dbReference>
<name>A0A9X1X7I5_9SPHI</name>
<evidence type="ECO:0000313" key="4">
    <source>
        <dbReference type="Proteomes" id="UP001139450"/>
    </source>
</evidence>
<dbReference type="Proteomes" id="UP001139450">
    <property type="component" value="Unassembled WGS sequence"/>
</dbReference>
<feature type="repeat" description="TPR" evidence="1">
    <location>
        <begin position="126"/>
        <end position="159"/>
    </location>
</feature>